<protein>
    <submittedName>
        <fullName evidence="6">Response regulator transcription factor</fullName>
    </submittedName>
</protein>
<sequence length="232" mass="25868">MDAPRASLLVVDDEPTIRELLATSLRFAGFEVDLAGTGAQALERIERKRPDLVVLDVMLPDMDGFAVVRRLRRRRERDRLPVLFLTARNGVGDKVGGLSAGGDDYLTKPFSVAELIARIEAVLRRTGGYPDDGRLVVADLELDPVAHRVWREGRTVALSPTEFRLLAHLMANAGRVQPKARIAEEVWNHDFGGDFSIVESYVSYLRRKVDPGPRKLIHTVRGVGYVLRHPQG</sequence>
<name>A0ABV3JYE9_STRON</name>
<dbReference type="InterPro" id="IPR036388">
    <property type="entry name" value="WH-like_DNA-bd_sf"/>
</dbReference>
<dbReference type="PANTHER" id="PTHR48111">
    <property type="entry name" value="REGULATOR OF RPOS"/>
    <property type="match status" value="1"/>
</dbReference>
<evidence type="ECO:0000313" key="7">
    <source>
        <dbReference type="Proteomes" id="UP001552594"/>
    </source>
</evidence>
<dbReference type="Gene3D" id="3.40.50.2300">
    <property type="match status" value="1"/>
</dbReference>
<keyword evidence="7" id="KW-1185">Reference proteome</keyword>
<dbReference type="Gene3D" id="1.10.10.10">
    <property type="entry name" value="Winged helix-like DNA-binding domain superfamily/Winged helix DNA-binding domain"/>
    <property type="match status" value="1"/>
</dbReference>
<feature type="DNA-binding region" description="OmpR/PhoB-type" evidence="3">
    <location>
        <begin position="132"/>
        <end position="229"/>
    </location>
</feature>
<dbReference type="PANTHER" id="PTHR48111:SF28">
    <property type="entry name" value="TRANSCRIPTIONAL REGULATORY PROTEIN TCRX-RELATED"/>
    <property type="match status" value="1"/>
</dbReference>
<dbReference type="SUPFAM" id="SSF46894">
    <property type="entry name" value="C-terminal effector domain of the bipartite response regulators"/>
    <property type="match status" value="1"/>
</dbReference>
<dbReference type="InterPro" id="IPR011006">
    <property type="entry name" value="CheY-like_superfamily"/>
</dbReference>
<keyword evidence="2" id="KW-0597">Phosphoprotein</keyword>
<dbReference type="Gene3D" id="6.10.250.690">
    <property type="match status" value="1"/>
</dbReference>
<feature type="modified residue" description="4-aspartylphosphate" evidence="2">
    <location>
        <position position="56"/>
    </location>
</feature>
<feature type="domain" description="OmpR/PhoB-type" evidence="5">
    <location>
        <begin position="132"/>
        <end position="229"/>
    </location>
</feature>
<dbReference type="SUPFAM" id="SSF52172">
    <property type="entry name" value="CheY-like"/>
    <property type="match status" value="1"/>
</dbReference>
<dbReference type="Proteomes" id="UP001552594">
    <property type="component" value="Unassembled WGS sequence"/>
</dbReference>
<dbReference type="InterPro" id="IPR001867">
    <property type="entry name" value="OmpR/PhoB-type_DNA-bd"/>
</dbReference>
<dbReference type="EMBL" id="JBFAUK010000009">
    <property type="protein sequence ID" value="MEV5507708.1"/>
    <property type="molecule type" value="Genomic_DNA"/>
</dbReference>
<feature type="domain" description="Response regulatory" evidence="4">
    <location>
        <begin position="7"/>
        <end position="123"/>
    </location>
</feature>
<evidence type="ECO:0000256" key="3">
    <source>
        <dbReference type="PROSITE-ProRule" id="PRU01091"/>
    </source>
</evidence>
<keyword evidence="1 3" id="KW-0238">DNA-binding</keyword>
<evidence type="ECO:0000313" key="6">
    <source>
        <dbReference type="EMBL" id="MEV5507708.1"/>
    </source>
</evidence>
<dbReference type="Pfam" id="PF00486">
    <property type="entry name" value="Trans_reg_C"/>
    <property type="match status" value="1"/>
</dbReference>
<dbReference type="PROSITE" id="PS51755">
    <property type="entry name" value="OMPR_PHOB"/>
    <property type="match status" value="1"/>
</dbReference>
<evidence type="ECO:0000259" key="4">
    <source>
        <dbReference type="PROSITE" id="PS50110"/>
    </source>
</evidence>
<accession>A0ABV3JYE9</accession>
<dbReference type="PROSITE" id="PS50110">
    <property type="entry name" value="RESPONSE_REGULATORY"/>
    <property type="match status" value="1"/>
</dbReference>
<organism evidence="6 7">
    <name type="scientific">Streptomyces orinoci</name>
    <name type="common">Streptoverticillium orinoci</name>
    <dbReference type="NCBI Taxonomy" id="67339"/>
    <lineage>
        <taxon>Bacteria</taxon>
        <taxon>Bacillati</taxon>
        <taxon>Actinomycetota</taxon>
        <taxon>Actinomycetes</taxon>
        <taxon>Kitasatosporales</taxon>
        <taxon>Streptomycetaceae</taxon>
        <taxon>Streptomyces</taxon>
    </lineage>
</organism>
<dbReference type="InterPro" id="IPR039420">
    <property type="entry name" value="WalR-like"/>
</dbReference>
<dbReference type="InterPro" id="IPR016032">
    <property type="entry name" value="Sig_transdc_resp-reg_C-effctor"/>
</dbReference>
<evidence type="ECO:0000256" key="2">
    <source>
        <dbReference type="PROSITE-ProRule" id="PRU00169"/>
    </source>
</evidence>
<evidence type="ECO:0000256" key="1">
    <source>
        <dbReference type="ARBA" id="ARBA00023125"/>
    </source>
</evidence>
<dbReference type="Pfam" id="PF00072">
    <property type="entry name" value="Response_reg"/>
    <property type="match status" value="1"/>
</dbReference>
<proteinExistence type="predicted"/>
<dbReference type="SMART" id="SM00448">
    <property type="entry name" value="REC"/>
    <property type="match status" value="1"/>
</dbReference>
<gene>
    <name evidence="6" type="ORF">AB0L16_14685</name>
</gene>
<dbReference type="CDD" id="cd00383">
    <property type="entry name" value="trans_reg_C"/>
    <property type="match status" value="1"/>
</dbReference>
<dbReference type="SMART" id="SM00862">
    <property type="entry name" value="Trans_reg_C"/>
    <property type="match status" value="1"/>
</dbReference>
<dbReference type="InterPro" id="IPR001789">
    <property type="entry name" value="Sig_transdc_resp-reg_receiver"/>
</dbReference>
<reference evidence="6 7" key="1">
    <citation type="submission" date="2024-06" db="EMBL/GenBank/DDBJ databases">
        <title>The Natural Products Discovery Center: Release of the First 8490 Sequenced Strains for Exploring Actinobacteria Biosynthetic Diversity.</title>
        <authorList>
            <person name="Kalkreuter E."/>
            <person name="Kautsar S.A."/>
            <person name="Yang D."/>
            <person name="Bader C.D."/>
            <person name="Teijaro C.N."/>
            <person name="Fluegel L."/>
            <person name="Davis C.M."/>
            <person name="Simpson J.R."/>
            <person name="Lauterbach L."/>
            <person name="Steele A.D."/>
            <person name="Gui C."/>
            <person name="Meng S."/>
            <person name="Li G."/>
            <person name="Viehrig K."/>
            <person name="Ye F."/>
            <person name="Su P."/>
            <person name="Kiefer A.F."/>
            <person name="Nichols A."/>
            <person name="Cepeda A.J."/>
            <person name="Yan W."/>
            <person name="Fan B."/>
            <person name="Jiang Y."/>
            <person name="Adhikari A."/>
            <person name="Zheng C.-J."/>
            <person name="Schuster L."/>
            <person name="Cowan T.M."/>
            <person name="Smanski M.J."/>
            <person name="Chevrette M.G."/>
            <person name="De Carvalho L.P.S."/>
            <person name="Shen B."/>
        </authorList>
    </citation>
    <scope>NUCLEOTIDE SEQUENCE [LARGE SCALE GENOMIC DNA]</scope>
    <source>
        <strain evidence="6 7">NPDC052347</strain>
    </source>
</reference>
<dbReference type="RefSeq" id="WP_109282460.1">
    <property type="nucleotide sequence ID" value="NZ_JBFAUK010000009.1"/>
</dbReference>
<evidence type="ECO:0000259" key="5">
    <source>
        <dbReference type="PROSITE" id="PS51755"/>
    </source>
</evidence>
<comment type="caution">
    <text evidence="6">The sequence shown here is derived from an EMBL/GenBank/DDBJ whole genome shotgun (WGS) entry which is preliminary data.</text>
</comment>